<dbReference type="PANTHER" id="PTHR10188">
    <property type="entry name" value="L-ASPARAGINASE"/>
    <property type="match status" value="1"/>
</dbReference>
<dbReference type="InterPro" id="IPR029055">
    <property type="entry name" value="Ntn_hydrolases_N"/>
</dbReference>
<dbReference type="RefSeq" id="WP_282010047.1">
    <property type="nucleotide sequence ID" value="NZ_OX336137.1"/>
</dbReference>
<evidence type="ECO:0000313" key="1">
    <source>
        <dbReference type="EMBL" id="CAI2717080.1"/>
    </source>
</evidence>
<proteinExistence type="predicted"/>
<evidence type="ECO:0000313" key="2">
    <source>
        <dbReference type="Proteomes" id="UP001157733"/>
    </source>
</evidence>
<dbReference type="EMBL" id="OX336137">
    <property type="protein sequence ID" value="CAI2717080.1"/>
    <property type="molecule type" value="Genomic_DNA"/>
</dbReference>
<dbReference type="Pfam" id="PF01112">
    <property type="entry name" value="Asparaginase_2"/>
    <property type="match status" value="2"/>
</dbReference>
<protein>
    <submittedName>
        <fullName evidence="1">Asparaginase</fullName>
    </submittedName>
</protein>
<dbReference type="Gene3D" id="3.60.20.30">
    <property type="entry name" value="(Glycosyl)asparaginase"/>
    <property type="match status" value="1"/>
</dbReference>
<name>A0ABM9HAB9_9BACT</name>
<keyword evidence="2" id="KW-1185">Reference proteome</keyword>
<dbReference type="SUPFAM" id="SSF56235">
    <property type="entry name" value="N-terminal nucleophile aminohydrolases (Ntn hydrolases)"/>
    <property type="match status" value="1"/>
</dbReference>
<organism evidence="1 2">
    <name type="scientific">Nitrospina watsonii</name>
    <dbReference type="NCBI Taxonomy" id="1323948"/>
    <lineage>
        <taxon>Bacteria</taxon>
        <taxon>Pseudomonadati</taxon>
        <taxon>Nitrospinota/Tectimicrobiota group</taxon>
        <taxon>Nitrospinota</taxon>
        <taxon>Nitrospinia</taxon>
        <taxon>Nitrospinales</taxon>
        <taxon>Nitrospinaceae</taxon>
        <taxon>Nitrospina</taxon>
    </lineage>
</organism>
<gene>
    <name evidence="1" type="ORF">NSPWAT_0221</name>
</gene>
<sequence length="266" mass="27499">MTTHRYALLAHGGAGSDNAHSDGTDRACERGLMLMQDGASAVDAACAAVEILENDGRFNAGMGSRRRDDGAVQMDAACMDGARHKFGAVAVVEGFQNPVYIAQALLDEPYHLLAGDGAARYAAERGFTALDESHMRGNGAKSSDTVGAVAWDGKQFAAALSTGGTGNSWRGRVGDVPLIGCGLYAGPSGAVAATGHGESIALNMTAYRAYQMLEQGASADTTMQAVLGWFEAAQDIGILVVGPKDWAGGSNRSMAWSGRHGLQQTG</sequence>
<dbReference type="PANTHER" id="PTHR10188:SF6">
    <property type="entry name" value="N(4)-(BETA-N-ACETYLGLUCOSAMINYL)-L-ASPARAGINASE"/>
    <property type="match status" value="1"/>
</dbReference>
<reference evidence="1 2" key="1">
    <citation type="submission" date="2022-09" db="EMBL/GenBank/DDBJ databases">
        <authorList>
            <person name="Kop L."/>
        </authorList>
    </citation>
    <scope>NUCLEOTIDE SEQUENCE [LARGE SCALE GENOMIC DNA]</scope>
    <source>
        <strain evidence="1 2">347</strain>
    </source>
</reference>
<dbReference type="Proteomes" id="UP001157733">
    <property type="component" value="Chromosome"/>
</dbReference>
<accession>A0ABM9HAB9</accession>
<dbReference type="InterPro" id="IPR000246">
    <property type="entry name" value="Peptidase_T2"/>
</dbReference>
<dbReference type="CDD" id="cd04703">
    <property type="entry name" value="Asparaginase_2_like_1"/>
    <property type="match status" value="1"/>
</dbReference>